<sequence>MLPYLSFQEKVIARLGEVSSIFNISEPIMFGLPVVFNPIYTVPFCIVSICFNFNSIFCNCSWLSRTYLYCYPMGNSPLTFWLSIYW</sequence>
<feature type="domain" description="Phosphotransferase system EIIC" evidence="8">
    <location>
        <begin position="6"/>
        <end position="47"/>
    </location>
</feature>
<evidence type="ECO:0000256" key="7">
    <source>
        <dbReference type="ARBA" id="ARBA00023136"/>
    </source>
</evidence>
<name>A0A3E3ADA2_9FIRM</name>
<evidence type="ECO:0000256" key="5">
    <source>
        <dbReference type="ARBA" id="ARBA00022692"/>
    </source>
</evidence>
<keyword evidence="7" id="KW-0472">Membrane</keyword>
<keyword evidence="5" id="KW-0812">Transmembrane</keyword>
<evidence type="ECO:0000256" key="6">
    <source>
        <dbReference type="ARBA" id="ARBA00022989"/>
    </source>
</evidence>
<comment type="caution">
    <text evidence="9">The sequence shown here is derived from an EMBL/GenBank/DDBJ whole genome shotgun (WGS) entry which is preliminary data.</text>
</comment>
<organism evidence="9 10">
    <name type="scientific">Thomasclavelia ramosa</name>
    <dbReference type="NCBI Taxonomy" id="1547"/>
    <lineage>
        <taxon>Bacteria</taxon>
        <taxon>Bacillati</taxon>
        <taxon>Bacillota</taxon>
        <taxon>Erysipelotrichia</taxon>
        <taxon>Erysipelotrichales</taxon>
        <taxon>Coprobacillaceae</taxon>
        <taxon>Thomasclavelia</taxon>
    </lineage>
</organism>
<dbReference type="PANTHER" id="PTHR33989">
    <property type="match status" value="1"/>
</dbReference>
<evidence type="ECO:0000256" key="1">
    <source>
        <dbReference type="ARBA" id="ARBA00004651"/>
    </source>
</evidence>
<keyword evidence="3" id="KW-1003">Cell membrane</keyword>
<protein>
    <recommendedName>
        <fullName evidence="8">Phosphotransferase system EIIC domain-containing protein</fullName>
    </recommendedName>
</protein>
<dbReference type="GO" id="GO:0009401">
    <property type="term" value="P:phosphoenolpyruvate-dependent sugar phosphotransferase system"/>
    <property type="evidence" value="ECO:0007669"/>
    <property type="project" value="InterPro"/>
</dbReference>
<gene>
    <name evidence="9" type="ORF">DXB93_14915</name>
</gene>
<reference evidence="9 10" key="1">
    <citation type="submission" date="2018-08" db="EMBL/GenBank/DDBJ databases">
        <title>A genome reference for cultivated species of the human gut microbiota.</title>
        <authorList>
            <person name="Zou Y."/>
            <person name="Xue W."/>
            <person name="Luo G."/>
        </authorList>
    </citation>
    <scope>NUCLEOTIDE SEQUENCE [LARGE SCALE GENOMIC DNA]</scope>
    <source>
        <strain evidence="9 10">OM06-4</strain>
    </source>
</reference>
<dbReference type="GO" id="GO:0005886">
    <property type="term" value="C:plasma membrane"/>
    <property type="evidence" value="ECO:0007669"/>
    <property type="project" value="UniProtKB-SubCell"/>
</dbReference>
<evidence type="ECO:0000313" key="10">
    <source>
        <dbReference type="Proteomes" id="UP000261032"/>
    </source>
</evidence>
<dbReference type="AlphaFoldDB" id="A0A3E3ADA2"/>
<dbReference type="PANTHER" id="PTHR33989:SF10">
    <property type="entry name" value="PERMEASE IIC COMPONENT"/>
    <property type="match status" value="1"/>
</dbReference>
<dbReference type="InterPro" id="IPR051088">
    <property type="entry name" value="PTS_Sugar-EIIC/EIIB"/>
</dbReference>
<dbReference type="GO" id="GO:1901264">
    <property type="term" value="P:carbohydrate derivative transport"/>
    <property type="evidence" value="ECO:0007669"/>
    <property type="project" value="TreeGrafter"/>
</dbReference>
<evidence type="ECO:0000256" key="4">
    <source>
        <dbReference type="ARBA" id="ARBA00022597"/>
    </source>
</evidence>
<keyword evidence="2" id="KW-0813">Transport</keyword>
<dbReference type="Pfam" id="PF02378">
    <property type="entry name" value="PTS_EIIC"/>
    <property type="match status" value="1"/>
</dbReference>
<evidence type="ECO:0000259" key="8">
    <source>
        <dbReference type="Pfam" id="PF02378"/>
    </source>
</evidence>
<dbReference type="InterPro" id="IPR003352">
    <property type="entry name" value="PTS_EIIC"/>
</dbReference>
<dbReference type="GO" id="GO:0008982">
    <property type="term" value="F:protein-N(PI)-phosphohistidine-sugar phosphotransferase activity"/>
    <property type="evidence" value="ECO:0007669"/>
    <property type="project" value="InterPro"/>
</dbReference>
<dbReference type="Proteomes" id="UP000261032">
    <property type="component" value="Unassembled WGS sequence"/>
</dbReference>
<keyword evidence="4" id="KW-0762">Sugar transport</keyword>
<evidence type="ECO:0000256" key="3">
    <source>
        <dbReference type="ARBA" id="ARBA00022475"/>
    </source>
</evidence>
<keyword evidence="6" id="KW-1133">Transmembrane helix</keyword>
<dbReference type="EMBL" id="QUSL01000029">
    <property type="protein sequence ID" value="RGD80912.1"/>
    <property type="molecule type" value="Genomic_DNA"/>
</dbReference>
<evidence type="ECO:0000313" key="9">
    <source>
        <dbReference type="EMBL" id="RGD80912.1"/>
    </source>
</evidence>
<comment type="subcellular location">
    <subcellularLocation>
        <location evidence="1">Cell membrane</location>
        <topology evidence="1">Multi-pass membrane protein</topology>
    </subcellularLocation>
</comment>
<proteinExistence type="predicted"/>
<accession>A0A3E3ADA2</accession>
<evidence type="ECO:0000256" key="2">
    <source>
        <dbReference type="ARBA" id="ARBA00022448"/>
    </source>
</evidence>